<dbReference type="AlphaFoldDB" id="A0A915CQX2"/>
<evidence type="ECO:0000256" key="1">
    <source>
        <dbReference type="SAM" id="MobiDB-lite"/>
    </source>
</evidence>
<feature type="compositionally biased region" description="Basic and acidic residues" evidence="1">
    <location>
        <begin position="65"/>
        <end position="77"/>
    </location>
</feature>
<accession>A0A915CQX2</accession>
<protein>
    <submittedName>
        <fullName evidence="3">Uncharacterized protein</fullName>
    </submittedName>
</protein>
<feature type="region of interest" description="Disordered" evidence="1">
    <location>
        <begin position="65"/>
        <end position="110"/>
    </location>
</feature>
<dbReference type="Proteomes" id="UP000887574">
    <property type="component" value="Unplaced"/>
</dbReference>
<evidence type="ECO:0000313" key="3">
    <source>
        <dbReference type="WBParaSite" id="jg11688"/>
    </source>
</evidence>
<reference evidence="3" key="1">
    <citation type="submission" date="2022-11" db="UniProtKB">
        <authorList>
            <consortium name="WormBaseParasite"/>
        </authorList>
    </citation>
    <scope>IDENTIFICATION</scope>
</reference>
<feature type="compositionally biased region" description="Basic residues" evidence="1">
    <location>
        <begin position="78"/>
        <end position="94"/>
    </location>
</feature>
<sequence length="158" mass="18149">MSITINYCCFSRQFTFLYGSGSGSGNFHVGYKENITVIVVTRIKAMTTKKMMMMTTNDDTETEKFKAEGTFEEEHKSVRTHQRKTKKRFKKKKKSEKDGGGDNNEDDQPIVVPVEERICALLNPESLNQDNATITELIEENVEKKAWPFEETNKFNCS</sequence>
<proteinExistence type="predicted"/>
<name>A0A915CQX2_9BILA</name>
<evidence type="ECO:0000313" key="2">
    <source>
        <dbReference type="Proteomes" id="UP000887574"/>
    </source>
</evidence>
<keyword evidence="2" id="KW-1185">Reference proteome</keyword>
<dbReference type="WBParaSite" id="jg11688">
    <property type="protein sequence ID" value="jg11688"/>
    <property type="gene ID" value="jg11688"/>
</dbReference>
<organism evidence="2 3">
    <name type="scientific">Ditylenchus dipsaci</name>
    <dbReference type="NCBI Taxonomy" id="166011"/>
    <lineage>
        <taxon>Eukaryota</taxon>
        <taxon>Metazoa</taxon>
        <taxon>Ecdysozoa</taxon>
        <taxon>Nematoda</taxon>
        <taxon>Chromadorea</taxon>
        <taxon>Rhabditida</taxon>
        <taxon>Tylenchina</taxon>
        <taxon>Tylenchomorpha</taxon>
        <taxon>Sphaerularioidea</taxon>
        <taxon>Anguinidae</taxon>
        <taxon>Anguininae</taxon>
        <taxon>Ditylenchus</taxon>
    </lineage>
</organism>